<dbReference type="SUPFAM" id="SSF46565">
    <property type="entry name" value="Chaperone J-domain"/>
    <property type="match status" value="1"/>
</dbReference>
<dbReference type="PANTHER" id="PTHR24078">
    <property type="entry name" value="DNAJ HOMOLOG SUBFAMILY C MEMBER"/>
    <property type="match status" value="1"/>
</dbReference>
<dbReference type="Gene3D" id="1.10.287.110">
    <property type="entry name" value="DnaJ domain"/>
    <property type="match status" value="1"/>
</dbReference>
<sequence length="297" mass="34454">MGADYYCVLGLKRSSSYLEILNAFRKIVNEYGMEKLNDNGRTNERLVAFEAYDILSDPLWRDLYDQFGEIAIKRGVFVDDEHEMKRYSYHGDIFLTYKSVYGSTNPYTHVISMFSNTEVTMEKNYKKLEIVKIPISLTLNELFFGTVKKMYVPERDGTNCVVNLEIPKGLPVNSEIIHNLEDRRRIIFVTNDLPHADFVRNGRDLISIYNVTFKEMMSGAKCVIKTLDHKLLRVNITQMITPTYQKIVRGEGMPVFGTSNDERGDLILKFNIQMPRYLPEIFKEFCVTTSKTNTHES</sequence>
<dbReference type="InterPro" id="IPR001623">
    <property type="entry name" value="DnaJ_domain"/>
</dbReference>
<dbReference type="InterPro" id="IPR051339">
    <property type="entry name" value="DnaJ_subfamily_B"/>
</dbReference>
<gene>
    <name evidence="4" type="primary">LOC112681775</name>
</gene>
<dbReference type="InterPro" id="IPR036869">
    <property type="entry name" value="J_dom_sf"/>
</dbReference>
<dbReference type="PRINTS" id="PR00625">
    <property type="entry name" value="JDOMAIN"/>
</dbReference>
<dbReference type="Proteomes" id="UP000694846">
    <property type="component" value="Unplaced"/>
</dbReference>
<evidence type="ECO:0000259" key="2">
    <source>
        <dbReference type="PROSITE" id="PS50076"/>
    </source>
</evidence>
<keyword evidence="3" id="KW-1185">Reference proteome</keyword>
<dbReference type="SUPFAM" id="SSF49493">
    <property type="entry name" value="HSP40/DnaJ peptide-binding domain"/>
    <property type="match status" value="1"/>
</dbReference>
<dbReference type="GeneID" id="112681775"/>
<dbReference type="GO" id="GO:0005829">
    <property type="term" value="C:cytosol"/>
    <property type="evidence" value="ECO:0007669"/>
    <property type="project" value="TreeGrafter"/>
</dbReference>
<dbReference type="Pfam" id="PF01556">
    <property type="entry name" value="DnaJ_C"/>
    <property type="match status" value="1"/>
</dbReference>
<evidence type="ECO:0000313" key="4">
    <source>
        <dbReference type="RefSeq" id="XP_025407872.1"/>
    </source>
</evidence>
<evidence type="ECO:0000313" key="3">
    <source>
        <dbReference type="Proteomes" id="UP000694846"/>
    </source>
</evidence>
<proteinExistence type="predicted"/>
<dbReference type="InterPro" id="IPR008971">
    <property type="entry name" value="HSP40/DnaJ_pept-bd"/>
</dbReference>
<dbReference type="Gene3D" id="2.60.260.20">
    <property type="entry name" value="Urease metallochaperone UreE, N-terminal domain"/>
    <property type="match status" value="1"/>
</dbReference>
<dbReference type="OrthoDB" id="550424at2759"/>
<dbReference type="GO" id="GO:0006457">
    <property type="term" value="P:protein folding"/>
    <property type="evidence" value="ECO:0007669"/>
    <property type="project" value="InterPro"/>
</dbReference>
<feature type="domain" description="J" evidence="2">
    <location>
        <begin position="4"/>
        <end position="68"/>
    </location>
</feature>
<dbReference type="PANTHER" id="PTHR24078:SF519">
    <property type="entry name" value="DNAJ HOMOLOG SUBFAMILY B MEMBER 13"/>
    <property type="match status" value="1"/>
</dbReference>
<dbReference type="InterPro" id="IPR002939">
    <property type="entry name" value="DnaJ_C"/>
</dbReference>
<dbReference type="GO" id="GO:0051082">
    <property type="term" value="F:unfolded protein binding"/>
    <property type="evidence" value="ECO:0007669"/>
    <property type="project" value="InterPro"/>
</dbReference>
<dbReference type="GO" id="GO:0051087">
    <property type="term" value="F:protein-folding chaperone binding"/>
    <property type="evidence" value="ECO:0007669"/>
    <property type="project" value="TreeGrafter"/>
</dbReference>
<dbReference type="PROSITE" id="PS50076">
    <property type="entry name" value="DNAJ_2"/>
    <property type="match status" value="1"/>
</dbReference>
<dbReference type="RefSeq" id="XP_025407872.1">
    <property type="nucleotide sequence ID" value="XM_025552087.1"/>
</dbReference>
<protein>
    <submittedName>
        <fullName evidence="4">DnaJ homolog subfamily B member 4-like</fullName>
    </submittedName>
</protein>
<organism evidence="3 4">
    <name type="scientific">Sipha flava</name>
    <name type="common">yellow sugarcane aphid</name>
    <dbReference type="NCBI Taxonomy" id="143950"/>
    <lineage>
        <taxon>Eukaryota</taxon>
        <taxon>Metazoa</taxon>
        <taxon>Ecdysozoa</taxon>
        <taxon>Arthropoda</taxon>
        <taxon>Hexapoda</taxon>
        <taxon>Insecta</taxon>
        <taxon>Pterygota</taxon>
        <taxon>Neoptera</taxon>
        <taxon>Paraneoptera</taxon>
        <taxon>Hemiptera</taxon>
        <taxon>Sternorrhyncha</taxon>
        <taxon>Aphidomorpha</taxon>
        <taxon>Aphidoidea</taxon>
        <taxon>Aphididae</taxon>
        <taxon>Sipha</taxon>
    </lineage>
</organism>
<dbReference type="AlphaFoldDB" id="A0A8B8FBR6"/>
<dbReference type="CDD" id="cd06257">
    <property type="entry name" value="DnaJ"/>
    <property type="match status" value="1"/>
</dbReference>
<name>A0A8B8FBR6_9HEMI</name>
<accession>A0A8B8FBR6</accession>
<evidence type="ECO:0000256" key="1">
    <source>
        <dbReference type="ARBA" id="ARBA00023186"/>
    </source>
</evidence>
<reference evidence="4" key="1">
    <citation type="submission" date="2025-08" db="UniProtKB">
        <authorList>
            <consortium name="RefSeq"/>
        </authorList>
    </citation>
    <scope>IDENTIFICATION</scope>
    <source>
        <tissue evidence="4">Whole body</tissue>
    </source>
</reference>
<keyword evidence="1" id="KW-0143">Chaperone</keyword>